<dbReference type="STRING" id="1927124.BST13_14025"/>
<name>A0A1X0B049_9MYCO</name>
<evidence type="ECO:0000256" key="7">
    <source>
        <dbReference type="ARBA" id="ARBA00056658"/>
    </source>
</evidence>
<evidence type="ECO:0000256" key="3">
    <source>
        <dbReference type="ARBA" id="ARBA00023125"/>
    </source>
</evidence>
<dbReference type="AlphaFoldDB" id="A0A1X0B049"/>
<dbReference type="CDD" id="cd05466">
    <property type="entry name" value="PBP2_LTTR_substrate"/>
    <property type="match status" value="1"/>
</dbReference>
<keyword evidence="2" id="KW-0805">Transcription regulation</keyword>
<dbReference type="InterPro" id="IPR036388">
    <property type="entry name" value="WH-like_DNA-bd_sf"/>
</dbReference>
<comment type="function">
    <text evidence="7">Required for the induction the katG gene for catalase. Involved in the response to hydrogen peroxide.</text>
</comment>
<dbReference type="GO" id="GO:0003700">
    <property type="term" value="F:DNA-binding transcription factor activity"/>
    <property type="evidence" value="ECO:0007669"/>
    <property type="project" value="InterPro"/>
</dbReference>
<dbReference type="Pfam" id="PF00126">
    <property type="entry name" value="HTH_1"/>
    <property type="match status" value="1"/>
</dbReference>
<dbReference type="InterPro" id="IPR005119">
    <property type="entry name" value="LysR_subst-bd"/>
</dbReference>
<evidence type="ECO:0000259" key="8">
    <source>
        <dbReference type="PROSITE" id="PS50931"/>
    </source>
</evidence>
<dbReference type="Proteomes" id="UP000192448">
    <property type="component" value="Unassembled WGS sequence"/>
</dbReference>
<accession>A0A1X0B049</accession>
<dbReference type="Gene3D" id="1.10.10.10">
    <property type="entry name" value="Winged helix-like DNA-binding domain superfamily/Winged helix DNA-binding domain"/>
    <property type="match status" value="1"/>
</dbReference>
<dbReference type="SUPFAM" id="SSF53850">
    <property type="entry name" value="Periplasmic binding protein-like II"/>
    <property type="match status" value="1"/>
</dbReference>
<evidence type="ECO:0000256" key="5">
    <source>
        <dbReference type="ARBA" id="ARBA00023163"/>
    </source>
</evidence>
<dbReference type="Gene3D" id="3.40.190.10">
    <property type="entry name" value="Periplasmic binding protein-like II"/>
    <property type="match status" value="2"/>
</dbReference>
<keyword evidence="4" id="KW-0010">Activator</keyword>
<dbReference type="EMBL" id="MVHF01000011">
    <property type="protein sequence ID" value="ORA35660.1"/>
    <property type="molecule type" value="Genomic_DNA"/>
</dbReference>
<comment type="caution">
    <text evidence="9">The sequence shown here is derived from an EMBL/GenBank/DDBJ whole genome shotgun (WGS) entry which is preliminary data.</text>
</comment>
<dbReference type="OrthoDB" id="3176554at2"/>
<evidence type="ECO:0000313" key="10">
    <source>
        <dbReference type="Proteomes" id="UP000192448"/>
    </source>
</evidence>
<evidence type="ECO:0000256" key="1">
    <source>
        <dbReference type="ARBA" id="ARBA00009437"/>
    </source>
</evidence>
<feature type="domain" description="HTH lysR-type" evidence="8">
    <location>
        <begin position="3"/>
        <end position="60"/>
    </location>
</feature>
<dbReference type="GO" id="GO:0003677">
    <property type="term" value="F:DNA binding"/>
    <property type="evidence" value="ECO:0007669"/>
    <property type="project" value="UniProtKB-KW"/>
</dbReference>
<keyword evidence="10" id="KW-1185">Reference proteome</keyword>
<dbReference type="Pfam" id="PF03466">
    <property type="entry name" value="LysR_substrate"/>
    <property type="match status" value="1"/>
</dbReference>
<evidence type="ECO:0000256" key="2">
    <source>
        <dbReference type="ARBA" id="ARBA00023015"/>
    </source>
</evidence>
<gene>
    <name evidence="9" type="ORF">BST13_14025</name>
</gene>
<organism evidence="9 10">
    <name type="scientific">Mycobacterium aquaticum</name>
    <dbReference type="NCBI Taxonomy" id="1927124"/>
    <lineage>
        <taxon>Bacteria</taxon>
        <taxon>Bacillati</taxon>
        <taxon>Actinomycetota</taxon>
        <taxon>Actinomycetes</taxon>
        <taxon>Mycobacteriales</taxon>
        <taxon>Mycobacteriaceae</taxon>
        <taxon>Mycobacterium</taxon>
    </lineage>
</organism>
<evidence type="ECO:0000313" key="9">
    <source>
        <dbReference type="EMBL" id="ORA35660.1"/>
    </source>
</evidence>
<dbReference type="GO" id="GO:0032993">
    <property type="term" value="C:protein-DNA complex"/>
    <property type="evidence" value="ECO:0007669"/>
    <property type="project" value="TreeGrafter"/>
</dbReference>
<dbReference type="InterPro" id="IPR036390">
    <property type="entry name" value="WH_DNA-bd_sf"/>
</dbReference>
<dbReference type="PANTHER" id="PTHR30346:SF0">
    <property type="entry name" value="HCA OPERON TRANSCRIPTIONAL ACTIVATOR HCAR"/>
    <property type="match status" value="1"/>
</dbReference>
<dbReference type="FunFam" id="1.10.10.10:FF:000001">
    <property type="entry name" value="LysR family transcriptional regulator"/>
    <property type="match status" value="1"/>
</dbReference>
<proteinExistence type="inferred from homology"/>
<dbReference type="PANTHER" id="PTHR30346">
    <property type="entry name" value="TRANSCRIPTIONAL DUAL REGULATOR HCAR-RELATED"/>
    <property type="match status" value="1"/>
</dbReference>
<comment type="similarity">
    <text evidence="1">Belongs to the LysR transcriptional regulatory family.</text>
</comment>
<keyword evidence="5" id="KW-0804">Transcription</keyword>
<keyword evidence="3" id="KW-0238">DNA-binding</keyword>
<reference evidence="9 10" key="1">
    <citation type="submission" date="2017-02" db="EMBL/GenBank/DDBJ databases">
        <title>The new phylogeny of genus Mycobacterium.</title>
        <authorList>
            <person name="Tortoli E."/>
            <person name="Trovato A."/>
            <person name="Cirillo D.M."/>
        </authorList>
    </citation>
    <scope>NUCLEOTIDE SEQUENCE [LARGE SCALE GENOMIC DNA]</scope>
    <source>
        <strain evidence="9 10">RW6</strain>
    </source>
</reference>
<evidence type="ECO:0000256" key="6">
    <source>
        <dbReference type="ARBA" id="ARBA00040885"/>
    </source>
</evidence>
<dbReference type="SUPFAM" id="SSF46785">
    <property type="entry name" value="Winged helix' DNA-binding domain"/>
    <property type="match status" value="1"/>
</dbReference>
<evidence type="ECO:0000256" key="4">
    <source>
        <dbReference type="ARBA" id="ARBA00023159"/>
    </source>
</evidence>
<dbReference type="PROSITE" id="PS50931">
    <property type="entry name" value="HTH_LYSR"/>
    <property type="match status" value="1"/>
</dbReference>
<dbReference type="PRINTS" id="PR00039">
    <property type="entry name" value="HTHLYSR"/>
</dbReference>
<sequence>MDVDLRKLRYFVAVAQTEHFGRAAQSLFVTQPVLSRQIQSLERALGCFLLERSTRRVQLTDAGRQLLADAPALLASFDAALHRVRAADRGIGRLAFAFAPGLRVSIAVRAFAKKYPDVVIDLFQVNWWDQSTPLRDGRADIGYLRRPFDDEGLHVVPISSEPLAAVLPNDHRLARRRKLRTTDVDGERILNSDNRNECITEEKAEWIIAGDCIALLPLTAAKLVERPGLTSIPVVDADPFETCLAVLEHRRSQDLHRAFFKIGQDVLTGKP</sequence>
<dbReference type="InterPro" id="IPR000847">
    <property type="entry name" value="LysR_HTH_N"/>
</dbReference>
<protein>
    <recommendedName>
        <fullName evidence="6">Probable hydrogen peroxide-inducible genes activator</fullName>
    </recommendedName>
</protein>
<dbReference type="RefSeq" id="WP_083164630.1">
    <property type="nucleotide sequence ID" value="NZ_MVHF01000011.1"/>
</dbReference>